<comment type="similarity">
    <text evidence="1">Belongs to the GTP cyclohydrolase I type 2/NIF3 family.</text>
</comment>
<gene>
    <name evidence="3" type="ORF">SPSK_00530</name>
</gene>
<keyword evidence="2" id="KW-0479">Metal-binding</keyword>
<dbReference type="GO" id="GO:0046872">
    <property type="term" value="F:metal ion binding"/>
    <property type="evidence" value="ECO:0007669"/>
    <property type="project" value="UniProtKB-KW"/>
</dbReference>
<evidence type="ECO:0000256" key="1">
    <source>
        <dbReference type="ARBA" id="ARBA00006964"/>
    </source>
</evidence>
<protein>
    <submittedName>
        <fullName evidence="3">NGG1 interacting factor Nif3</fullName>
    </submittedName>
</protein>
<dbReference type="PANTHER" id="PTHR13799">
    <property type="entry name" value="NGG1 INTERACTING FACTOR 3"/>
    <property type="match status" value="1"/>
</dbReference>
<accession>A0A0F2LSX3</accession>
<dbReference type="GO" id="GO:0005739">
    <property type="term" value="C:mitochondrion"/>
    <property type="evidence" value="ECO:0007669"/>
    <property type="project" value="TreeGrafter"/>
</dbReference>
<comment type="caution">
    <text evidence="3">The sequence shown here is derived from an EMBL/GenBank/DDBJ whole genome shotgun (WGS) entry which is preliminary data.</text>
</comment>
<sequence length="414" mass="45679">MFSSVSASVSIQSRVLALQLRVLACPRGRLFSTASSSSLRLVTTQRQSGPHLATRIPSAPYCTLTPPPSGTSLSVIQNYNSTMASHPFTHVVVHEMRRLFPEELADRAWDNVGLLLENSRQPTSATENQRVLLTNDLTPDVVEEAIAYNVTVIVAYHPIIFRGLKSITLQDPQQASLLKLMQNNIAVYSPHTALDAGHSGINDWLADTVSTVAKSLGATTPSTTVIKSVRDRMPPSYLALDHEGKPLDVGYGRRIQFNHTLPAAEVIRRTVRELGLSMSHVLVAPPRTQQTKSASLTGLDDIHSVGVCAGSGFDIFRDQISKFSMLITGEVSHHDALYATTRGVWVVCLLHSNSERKFLSARLQGELMKQITQYTDFKDAVVLVSERDRDPFEIWDLDNPPTQRTSDRPEAFTI</sequence>
<dbReference type="GeneID" id="27662774"/>
<reference evidence="3 4" key="2">
    <citation type="journal article" date="2015" name="Eukaryot. Cell">
        <title>Asexual propagation of a virulent clone complex in a human and feline outbreak of sporotrichosis.</title>
        <authorList>
            <person name="Teixeira Mde M."/>
            <person name="Rodrigues A.M."/>
            <person name="Tsui C.K."/>
            <person name="de Almeida L.G."/>
            <person name="Van Diepeningen A.D."/>
            <person name="van den Ende B.G."/>
            <person name="Fernandes G.F."/>
            <person name="Kano R."/>
            <person name="Hamelin R.C."/>
            <person name="Lopes-Bezerra L.M."/>
            <person name="Vasconcelos A.T."/>
            <person name="de Hoog S."/>
            <person name="de Camargo Z.P."/>
            <person name="Felipe M.S."/>
        </authorList>
    </citation>
    <scope>NUCLEOTIDE SEQUENCE [LARGE SCALE GENOMIC DNA]</scope>
    <source>
        <strain evidence="3 4">1099-18</strain>
    </source>
</reference>
<dbReference type="InterPro" id="IPR002678">
    <property type="entry name" value="DUF34/NIF3"/>
</dbReference>
<evidence type="ECO:0000256" key="2">
    <source>
        <dbReference type="PIRSR" id="PIRSR602678-1"/>
    </source>
</evidence>
<dbReference type="RefSeq" id="XP_016582625.1">
    <property type="nucleotide sequence ID" value="XM_016727497.1"/>
</dbReference>
<reference evidence="3 4" key="1">
    <citation type="journal article" date="2014" name="BMC Genomics">
        <title>Comparative genomics of the major fungal agents of human and animal Sporotrichosis: Sporothrix schenckii and Sporothrix brasiliensis.</title>
        <authorList>
            <person name="Teixeira M.M."/>
            <person name="de Almeida L.G."/>
            <person name="Kubitschek-Barreira P."/>
            <person name="Alves F.L."/>
            <person name="Kioshima E.S."/>
            <person name="Abadio A.K."/>
            <person name="Fernandes L."/>
            <person name="Derengowski L.S."/>
            <person name="Ferreira K.S."/>
            <person name="Souza R.C."/>
            <person name="Ruiz J.C."/>
            <person name="de Andrade N.C."/>
            <person name="Paes H.C."/>
            <person name="Nicola A.M."/>
            <person name="Albuquerque P."/>
            <person name="Gerber A.L."/>
            <person name="Martins V.P."/>
            <person name="Peconick L.D."/>
            <person name="Neto A.V."/>
            <person name="Chaucanez C.B."/>
            <person name="Silva P.A."/>
            <person name="Cunha O.L."/>
            <person name="de Oliveira F.F."/>
            <person name="dos Santos T.C."/>
            <person name="Barros A.L."/>
            <person name="Soares M.A."/>
            <person name="de Oliveira L.M."/>
            <person name="Marini M.M."/>
            <person name="Villalobos-Duno H."/>
            <person name="Cunha M.M."/>
            <person name="de Hoog S."/>
            <person name="da Silveira J.F."/>
            <person name="Henrissat B."/>
            <person name="Nino-Vega G.A."/>
            <person name="Cisalpino P.S."/>
            <person name="Mora-Montes H.M."/>
            <person name="Almeida S.R."/>
            <person name="Stajich J.E."/>
            <person name="Lopes-Bezerra L.M."/>
            <person name="Vasconcelos A.T."/>
            <person name="Felipe M.S."/>
        </authorList>
    </citation>
    <scope>NUCLEOTIDE SEQUENCE [LARGE SCALE GENOMIC DNA]</scope>
    <source>
        <strain evidence="3 4">1099-18</strain>
    </source>
</reference>
<name>A0A0F2LSX3_SPOSC</name>
<dbReference type="InterPro" id="IPR036069">
    <property type="entry name" value="DUF34/NIF3_sf"/>
</dbReference>
<feature type="binding site" evidence="2">
    <location>
        <position position="195"/>
    </location>
    <ligand>
        <name>a divalent metal cation</name>
        <dbReference type="ChEBI" id="CHEBI:60240"/>
        <label>1</label>
    </ligand>
</feature>
<dbReference type="AlphaFoldDB" id="A0A0F2LSX3"/>
<feature type="binding site" evidence="2">
    <location>
        <position position="351"/>
    </location>
    <ligand>
        <name>a divalent metal cation</name>
        <dbReference type="ChEBI" id="CHEBI:60240"/>
        <label>1</label>
    </ligand>
</feature>
<dbReference type="NCBIfam" id="TIGR00486">
    <property type="entry name" value="YbgI_SA1388"/>
    <property type="match status" value="1"/>
</dbReference>
<dbReference type="SUPFAM" id="SSF102705">
    <property type="entry name" value="NIF3 (NGG1p interacting factor 3)-like"/>
    <property type="match status" value="1"/>
</dbReference>
<dbReference type="PANTHER" id="PTHR13799:SF13">
    <property type="entry name" value="NIF3-LIKE PROTEIN 1"/>
    <property type="match status" value="1"/>
</dbReference>
<dbReference type="Proteomes" id="UP000033710">
    <property type="component" value="Unassembled WGS sequence"/>
</dbReference>
<evidence type="ECO:0000313" key="4">
    <source>
        <dbReference type="Proteomes" id="UP000033710"/>
    </source>
</evidence>
<organism evidence="3 4">
    <name type="scientific">Sporothrix schenckii 1099-18</name>
    <dbReference type="NCBI Taxonomy" id="1397361"/>
    <lineage>
        <taxon>Eukaryota</taxon>
        <taxon>Fungi</taxon>
        <taxon>Dikarya</taxon>
        <taxon>Ascomycota</taxon>
        <taxon>Pezizomycotina</taxon>
        <taxon>Sordariomycetes</taxon>
        <taxon>Sordariomycetidae</taxon>
        <taxon>Ophiostomatales</taxon>
        <taxon>Ophiostomataceae</taxon>
        <taxon>Sporothrix</taxon>
    </lineage>
</organism>
<dbReference type="Pfam" id="PF01784">
    <property type="entry name" value="DUF34_NIF3"/>
    <property type="match status" value="1"/>
</dbReference>
<dbReference type="VEuPathDB" id="FungiDB:SPSK_00530"/>
<proteinExistence type="inferred from homology"/>
<dbReference type="Gene3D" id="3.40.1390.30">
    <property type="entry name" value="NIF3 (NGG1p interacting factor 3)-like"/>
    <property type="match status" value="1"/>
</dbReference>
<feature type="binding site" evidence="2">
    <location>
        <position position="355"/>
    </location>
    <ligand>
        <name>a divalent metal cation</name>
        <dbReference type="ChEBI" id="CHEBI:60240"/>
        <label>1</label>
    </ligand>
</feature>
<dbReference type="FunFam" id="3.40.1390.30:FF:000001">
    <property type="entry name" value="GTP cyclohydrolase 1 type 2"/>
    <property type="match status" value="1"/>
</dbReference>
<dbReference type="EMBL" id="AXCR01000012">
    <property type="protein sequence ID" value="KJR79949.1"/>
    <property type="molecule type" value="Genomic_DNA"/>
</dbReference>
<feature type="binding site" evidence="2">
    <location>
        <position position="157"/>
    </location>
    <ligand>
        <name>a divalent metal cation</name>
        <dbReference type="ChEBI" id="CHEBI:60240"/>
        <label>1</label>
    </ligand>
</feature>
<dbReference type="OrthoDB" id="3345469at2759"/>
<evidence type="ECO:0000313" key="3">
    <source>
        <dbReference type="EMBL" id="KJR79949.1"/>
    </source>
</evidence>
<dbReference type="KEGG" id="ssck:SPSK_00530"/>